<reference evidence="2" key="1">
    <citation type="journal article" date="2019" name="Int. J. Syst. Evol. Microbiol.">
        <title>The Global Catalogue of Microorganisms (GCM) 10K type strain sequencing project: providing services to taxonomists for standard genome sequencing and annotation.</title>
        <authorList>
            <consortium name="The Broad Institute Genomics Platform"/>
            <consortium name="The Broad Institute Genome Sequencing Center for Infectious Disease"/>
            <person name="Wu L."/>
            <person name="Ma J."/>
        </authorList>
    </citation>
    <scope>NUCLEOTIDE SEQUENCE [LARGE SCALE GENOMIC DNA]</scope>
    <source>
        <strain evidence="2">CGMCC 1.12449</strain>
    </source>
</reference>
<gene>
    <name evidence="1" type="ORF">ACFSAG_00115</name>
</gene>
<sequence>MQNHTHFSGIGSIFATLAKVSARPRYAFMVLQLVIEAADAKGRAGPLVRDGSNQPLYLRDWLCTQLLPLSERDDRRSALRARVVASLGDRLTGNIETDEAMIAEAVEEQVLAAGRSNISRAISDLVKAGILSRHYAGYATNHANRGGGRHAVYVVQPQILGALRPTALPTPRAVSRIPAQGQLFAVG</sequence>
<proteinExistence type="predicted"/>
<dbReference type="Proteomes" id="UP001597215">
    <property type="component" value="Unassembled WGS sequence"/>
</dbReference>
<evidence type="ECO:0000313" key="2">
    <source>
        <dbReference type="Proteomes" id="UP001597215"/>
    </source>
</evidence>
<accession>A0ABW4M8T0</accession>
<protein>
    <submittedName>
        <fullName evidence="1">Uncharacterized protein</fullName>
    </submittedName>
</protein>
<dbReference type="EMBL" id="JBHUEL010000001">
    <property type="protein sequence ID" value="MFD1765245.1"/>
    <property type="molecule type" value="Genomic_DNA"/>
</dbReference>
<keyword evidence="2" id="KW-1185">Reference proteome</keyword>
<name>A0ABW4M8T0_9SPHN</name>
<organism evidence="1 2">
    <name type="scientific">Sphingorhabdus buctiana</name>
    <dbReference type="NCBI Taxonomy" id="1508805"/>
    <lineage>
        <taxon>Bacteria</taxon>
        <taxon>Pseudomonadati</taxon>
        <taxon>Pseudomonadota</taxon>
        <taxon>Alphaproteobacteria</taxon>
        <taxon>Sphingomonadales</taxon>
        <taxon>Sphingomonadaceae</taxon>
        <taxon>Sphingorhabdus</taxon>
    </lineage>
</organism>
<comment type="caution">
    <text evidence="1">The sequence shown here is derived from an EMBL/GenBank/DDBJ whole genome shotgun (WGS) entry which is preliminary data.</text>
</comment>
<evidence type="ECO:0000313" key="1">
    <source>
        <dbReference type="EMBL" id="MFD1765245.1"/>
    </source>
</evidence>
<dbReference type="RefSeq" id="WP_381510378.1">
    <property type="nucleotide sequence ID" value="NZ_JBHUEL010000001.1"/>
</dbReference>